<organism evidence="3 4">
    <name type="scientific">Actomonas aquatica</name>
    <dbReference type="NCBI Taxonomy" id="2866162"/>
    <lineage>
        <taxon>Bacteria</taxon>
        <taxon>Pseudomonadati</taxon>
        <taxon>Verrucomicrobiota</taxon>
        <taxon>Opitutia</taxon>
        <taxon>Opitutales</taxon>
        <taxon>Opitutaceae</taxon>
        <taxon>Actomonas</taxon>
    </lineage>
</organism>
<keyword evidence="4" id="KW-1185">Reference proteome</keyword>
<evidence type="ECO:0000256" key="2">
    <source>
        <dbReference type="SAM" id="MobiDB-lite"/>
    </source>
</evidence>
<reference evidence="3 4" key="2">
    <citation type="submission" date="2023-12" db="EMBL/GenBank/DDBJ databases">
        <title>Description of an unclassified Opitutus bacterium of Verrucomicrobiota.</title>
        <authorList>
            <person name="Zhang D.-F."/>
        </authorList>
    </citation>
    <scope>NUCLEOTIDE SEQUENCE [LARGE SCALE GENOMIC DNA]</scope>
    <source>
        <strain evidence="3 4">WL0086</strain>
    </source>
</reference>
<keyword evidence="1" id="KW-0175">Coiled coil</keyword>
<feature type="coiled-coil region" evidence="1">
    <location>
        <begin position="466"/>
        <end position="493"/>
    </location>
</feature>
<evidence type="ECO:0008006" key="5">
    <source>
        <dbReference type="Google" id="ProtNLM"/>
    </source>
</evidence>
<evidence type="ECO:0000256" key="1">
    <source>
        <dbReference type="SAM" id="Coils"/>
    </source>
</evidence>
<dbReference type="RefSeq" id="WP_221032071.1">
    <property type="nucleotide sequence ID" value="NZ_CP139781.1"/>
</dbReference>
<sequence>MVRRVSWLIGAWVLLAGWGTSVGRAGPHTYKGELAIEQAQSDRGHNLGTLRLRYKFDTFLGEPIQMYVMAWEPVDLTQDLGVVKFRAQVAQGGRAIAAWIECEPMVPAAHKGFSSDFPGSPDWDEFFLDGAGGHLSEQEAKAIFKAGFALTNLEVISARALLGWKPGMPFDSFVGDSIKRPQDGRSDLEEALAVDRIQAAIDKLVGDADIPAPEFEHSGWVFEKAIRWTQGGRGRVEKLQVRVMGKSYEAVRLTMEFLPAGIPAEQVPRDVAAVELTVDYPFLNEERAFTTKLREGETWVTLLEAPLMPGRSPASFVSARAERLMTDQLIEDVPEATELAEDNAEDAAGEAAGAVAGSAPTFDPFAVAEQEQVASTASEIEEPESGQRSAPVRDPFAAAEDALATRQAKAAAEREADEISRGVTTLVYVVLEANRHLNLDDPFLPEIRGLRLSTDKFRDRMRNDPAFRAQVEARREREARERAERNRQAQSVRDAERTELWARLQARGDFPVYSEMQELPVSERPREPFTLSAEEEVAMREWQALVQSSLLTRVPVTAEFHSDGVSIKTHYFHTRAEALAFLADKTTKPLPSHLRL</sequence>
<accession>A0ABZ1CEN5</accession>
<evidence type="ECO:0000313" key="4">
    <source>
        <dbReference type="Proteomes" id="UP000738431"/>
    </source>
</evidence>
<feature type="region of interest" description="Disordered" evidence="2">
    <location>
        <begin position="370"/>
        <end position="393"/>
    </location>
</feature>
<proteinExistence type="predicted"/>
<name>A0ABZ1CEN5_9BACT</name>
<evidence type="ECO:0000313" key="3">
    <source>
        <dbReference type="EMBL" id="WRQ90004.1"/>
    </source>
</evidence>
<reference evidence="3 4" key="1">
    <citation type="submission" date="2021-08" db="EMBL/GenBank/DDBJ databases">
        <authorList>
            <person name="Zhang D."/>
            <person name="Zhang A."/>
            <person name="Wang L."/>
        </authorList>
    </citation>
    <scope>NUCLEOTIDE SEQUENCE [LARGE SCALE GENOMIC DNA]</scope>
    <source>
        <strain evidence="3 4">WL0086</strain>
    </source>
</reference>
<protein>
    <recommendedName>
        <fullName evidence="5">DUF4424 domain-containing protein</fullName>
    </recommendedName>
</protein>
<dbReference type="EMBL" id="CP139781">
    <property type="protein sequence ID" value="WRQ90004.1"/>
    <property type="molecule type" value="Genomic_DNA"/>
</dbReference>
<gene>
    <name evidence="3" type="ORF">K1X11_011350</name>
</gene>
<dbReference type="Proteomes" id="UP000738431">
    <property type="component" value="Chromosome"/>
</dbReference>